<dbReference type="Proteomes" id="UP001108029">
    <property type="component" value="Unassembled WGS sequence"/>
</dbReference>
<protein>
    <submittedName>
        <fullName evidence="1">Uncharacterized protein</fullName>
    </submittedName>
</protein>
<comment type="caution">
    <text evidence="1">The sequence shown here is derived from an EMBL/GenBank/DDBJ whole genome shotgun (WGS) entry which is preliminary data.</text>
</comment>
<sequence>MRDQSGPYFEKYDSDFGLSGLTESFALSTPPGTEEAALGLLTGKLAAYEGEAPVDMSGIERLGEEERRILGFDVFHDDFGYAEELRADLGSLLEAPLSDEVLGAVWVAATGGAWDPKAHGIGVRDWLARMDATCAARPPRAMVGRAPGPSWSFWRLPAVATVREAILAEIRASTGELPGLAPALEEVATRADLDLGFRLYLRALKTAAVPVPEVRCNRFCELGAPFGYHFQVVYEGLTVVWQPLEVARRLFDGDFGLSELAGQFDPMWERSVPAPELLHRTVIADGYHVPGVQALVLWEDSVRLLRSPLSGDTLTTLWFAASNTDPGRSATDGPAWLRRIAEECRTRLTEVAPGHTPALPPVRADLADAVLPELREAAPLLEPEHATALEQVVVQVDPDLGFRLLIRVLHTASGSLSKRQYARCRALGERFGHGEDHVSHAIEHLVQDE</sequence>
<name>A0A9Q3Z7T0_9ACTN</name>
<evidence type="ECO:0000313" key="2">
    <source>
        <dbReference type="Proteomes" id="UP001108029"/>
    </source>
</evidence>
<dbReference type="EMBL" id="JAJSBI010000022">
    <property type="protein sequence ID" value="MCD9878546.1"/>
    <property type="molecule type" value="Genomic_DNA"/>
</dbReference>
<organism evidence="1 2">
    <name type="scientific">Streptomyces guryensis</name>
    <dbReference type="NCBI Taxonomy" id="2886947"/>
    <lineage>
        <taxon>Bacteria</taxon>
        <taxon>Bacillati</taxon>
        <taxon>Actinomycetota</taxon>
        <taxon>Actinomycetes</taxon>
        <taxon>Kitasatosporales</taxon>
        <taxon>Streptomycetaceae</taxon>
        <taxon>Streptomyces</taxon>
    </lineage>
</organism>
<gene>
    <name evidence="1" type="ORF">LJ657_34025</name>
</gene>
<dbReference type="AlphaFoldDB" id="A0A9Q3Z7T0"/>
<reference evidence="1" key="1">
    <citation type="submission" date="2021-12" db="EMBL/GenBank/DDBJ databases">
        <authorList>
            <person name="Lee J.-H."/>
            <person name="Kim S.-B."/>
        </authorList>
    </citation>
    <scope>NUCLEOTIDE SEQUENCE</scope>
    <source>
        <strain evidence="1">NR30</strain>
    </source>
</reference>
<accession>A0A9Q3Z7T0</accession>
<keyword evidence="2" id="KW-1185">Reference proteome</keyword>
<evidence type="ECO:0000313" key="1">
    <source>
        <dbReference type="EMBL" id="MCD9878546.1"/>
    </source>
</evidence>
<dbReference type="RefSeq" id="WP_232652764.1">
    <property type="nucleotide sequence ID" value="NZ_JAJSBI010000022.1"/>
</dbReference>
<proteinExistence type="predicted"/>